<keyword evidence="2" id="KW-1185">Reference proteome</keyword>
<dbReference type="InterPro" id="IPR006311">
    <property type="entry name" value="TAT_signal"/>
</dbReference>
<reference evidence="1 2" key="1">
    <citation type="submission" date="2020-12" db="EMBL/GenBank/DDBJ databases">
        <title>Sphingomonas sp.</title>
        <authorList>
            <person name="Kim M.K."/>
        </authorList>
    </citation>
    <scope>NUCLEOTIDE SEQUENCE [LARGE SCALE GENOMIC DNA]</scope>
    <source>
        <strain evidence="1 2">BT552</strain>
    </source>
</reference>
<dbReference type="Pfam" id="PF13668">
    <property type="entry name" value="Ferritin_2"/>
    <property type="match status" value="1"/>
</dbReference>
<dbReference type="Proteomes" id="UP000763641">
    <property type="component" value="Unassembled WGS sequence"/>
</dbReference>
<sequence length="310" mass="30699">MNLTDTPHDRRRFLHLAGVFSAGALLAGCGGGEEGGDDIAAPSPAATSAPIVVTGSHVLNLALNLAYLGAQFYGHAASGAGLPGDLTGGIGMAGAVSGARAASFQDPMIAGYAAELAVDKQAHVVALRRQIGTAAAAQPAMDLSGTGGGAFAVAAQGAGIVAAGAAFDPYASDGNFLLGALLVENAVAAAYRTLTVKGDEESAAIVAEHLADSIYHGGLIRTLLDDRAASDASIDRAVVGTTTLLAKLDGTDMGDQTLAGAVGVSSNLFDADGRPIPFTRDTAQVLKGLYLSTSGVGGFLPRGANGIAVV</sequence>
<protein>
    <submittedName>
        <fullName evidence="1">Ferritin-like domain-containing protein</fullName>
    </submittedName>
</protein>
<dbReference type="InterPro" id="IPR052965">
    <property type="entry name" value="Pigment-catalase-like"/>
</dbReference>
<dbReference type="PROSITE" id="PS51318">
    <property type="entry name" value="TAT"/>
    <property type="match status" value="1"/>
</dbReference>
<dbReference type="EMBL" id="JAFEMC010000004">
    <property type="protein sequence ID" value="MBM6577485.1"/>
    <property type="molecule type" value="Genomic_DNA"/>
</dbReference>
<dbReference type="RefSeq" id="WP_204199592.1">
    <property type="nucleotide sequence ID" value="NZ_JAFEMC010000004.1"/>
</dbReference>
<dbReference type="PANTHER" id="PTHR31694">
    <property type="entry name" value="DESICCATION-LIKE PROTEIN"/>
    <property type="match status" value="1"/>
</dbReference>
<evidence type="ECO:0000313" key="1">
    <source>
        <dbReference type="EMBL" id="MBM6577485.1"/>
    </source>
</evidence>
<proteinExistence type="predicted"/>
<comment type="caution">
    <text evidence="1">The sequence shown here is derived from an EMBL/GenBank/DDBJ whole genome shotgun (WGS) entry which is preliminary data.</text>
</comment>
<accession>A0ABS2D973</accession>
<evidence type="ECO:0000313" key="2">
    <source>
        <dbReference type="Proteomes" id="UP000763641"/>
    </source>
</evidence>
<dbReference type="PANTHER" id="PTHR31694:SF26">
    <property type="entry name" value="OS05G0151100 PROTEIN"/>
    <property type="match status" value="1"/>
</dbReference>
<gene>
    <name evidence="1" type="ORF">ILT43_13975</name>
</gene>
<organism evidence="1 2">
    <name type="scientific">Sphingomonas longa</name>
    <dbReference type="NCBI Taxonomy" id="2778730"/>
    <lineage>
        <taxon>Bacteria</taxon>
        <taxon>Pseudomonadati</taxon>
        <taxon>Pseudomonadota</taxon>
        <taxon>Alphaproteobacteria</taxon>
        <taxon>Sphingomonadales</taxon>
        <taxon>Sphingomonadaceae</taxon>
        <taxon>Sphingomonas</taxon>
    </lineage>
</organism>
<name>A0ABS2D973_9SPHN</name>